<dbReference type="AlphaFoldDB" id="A0A2P2QVL6"/>
<proteinExistence type="predicted"/>
<protein>
    <submittedName>
        <fullName evidence="1">Uncharacterized protein</fullName>
    </submittedName>
</protein>
<organism evidence="1">
    <name type="scientific">Rhizophora mucronata</name>
    <name type="common">Asiatic mangrove</name>
    <dbReference type="NCBI Taxonomy" id="61149"/>
    <lineage>
        <taxon>Eukaryota</taxon>
        <taxon>Viridiplantae</taxon>
        <taxon>Streptophyta</taxon>
        <taxon>Embryophyta</taxon>
        <taxon>Tracheophyta</taxon>
        <taxon>Spermatophyta</taxon>
        <taxon>Magnoliopsida</taxon>
        <taxon>eudicotyledons</taxon>
        <taxon>Gunneridae</taxon>
        <taxon>Pentapetalae</taxon>
        <taxon>rosids</taxon>
        <taxon>fabids</taxon>
        <taxon>Malpighiales</taxon>
        <taxon>Rhizophoraceae</taxon>
        <taxon>Rhizophora</taxon>
    </lineage>
</organism>
<name>A0A2P2QVL6_RHIMU</name>
<dbReference type="EMBL" id="GGEC01090575">
    <property type="protein sequence ID" value="MBX71059.1"/>
    <property type="molecule type" value="Transcribed_RNA"/>
</dbReference>
<accession>A0A2P2QVL6</accession>
<evidence type="ECO:0000313" key="1">
    <source>
        <dbReference type="EMBL" id="MBX71059.1"/>
    </source>
</evidence>
<sequence>MLTSIFLSFPDIWSQFLF</sequence>
<reference evidence="1" key="1">
    <citation type="submission" date="2018-02" db="EMBL/GenBank/DDBJ databases">
        <title>Rhizophora mucronata_Transcriptome.</title>
        <authorList>
            <person name="Meera S.P."/>
            <person name="Sreeshan A."/>
            <person name="Augustine A."/>
        </authorList>
    </citation>
    <scope>NUCLEOTIDE SEQUENCE</scope>
    <source>
        <tissue evidence="1">Leaf</tissue>
    </source>
</reference>